<evidence type="ECO:0000313" key="2">
    <source>
        <dbReference type="EMBL" id="KAB4211894.1"/>
    </source>
</evidence>
<proteinExistence type="predicted"/>
<dbReference type="EMBL" id="WCTR01000008">
    <property type="protein sequence ID" value="KAB4211894.1"/>
    <property type="molecule type" value="Genomic_DNA"/>
</dbReference>
<protein>
    <submittedName>
        <fullName evidence="1">Uncharacterized protein</fullName>
    </submittedName>
</protein>
<dbReference type="RefSeq" id="WP_004293644.1">
    <property type="nucleotide sequence ID" value="NZ_CACRTC010000020.1"/>
</dbReference>
<reference evidence="3 4" key="1">
    <citation type="journal article" date="2019" name="Nat. Med.">
        <title>A library of human gut bacterial isolates paired with longitudinal multiomics data enables mechanistic microbiome research.</title>
        <authorList>
            <person name="Poyet M."/>
            <person name="Groussin M."/>
            <person name="Gibbons S.M."/>
            <person name="Avila-Pacheco J."/>
            <person name="Jiang X."/>
            <person name="Kearney S.M."/>
            <person name="Perrotta A.R."/>
            <person name="Berdy B."/>
            <person name="Zhao S."/>
            <person name="Lieberman T.D."/>
            <person name="Swanson P.K."/>
            <person name="Smith M."/>
            <person name="Roesemann S."/>
            <person name="Alexander J.E."/>
            <person name="Rich S.A."/>
            <person name="Livny J."/>
            <person name="Vlamakis H."/>
            <person name="Clish C."/>
            <person name="Bullock K."/>
            <person name="Deik A."/>
            <person name="Scott J."/>
            <person name="Pierce K.A."/>
            <person name="Xavier R.J."/>
            <person name="Alm E.J."/>
        </authorList>
    </citation>
    <scope>NUCLEOTIDE SEQUENCE [LARGE SCALE GENOMIC DNA]</scope>
    <source>
        <strain evidence="2 3">BIOML-A11</strain>
        <strain evidence="1 4">BIOML-A19</strain>
    </source>
</reference>
<dbReference type="AlphaFoldDB" id="A0A139K9S0"/>
<dbReference type="Proteomes" id="UP000487221">
    <property type="component" value="Unassembled WGS sequence"/>
</dbReference>
<name>A0A139K9S0_BACUN</name>
<sequence>MSSLKYPPDMKPGDIATLKVPYKGYRRIELLERLQYTWLVRICESRKEIEVYEDEFETD</sequence>
<evidence type="ECO:0000313" key="4">
    <source>
        <dbReference type="Proteomes" id="UP000487221"/>
    </source>
</evidence>
<gene>
    <name evidence="2" type="ORF">GAP55_13040</name>
    <name evidence="1" type="ORF">GAQ44_19600</name>
</gene>
<organism evidence="1 4">
    <name type="scientific">Bacteroides uniformis</name>
    <dbReference type="NCBI Taxonomy" id="820"/>
    <lineage>
        <taxon>Bacteria</taxon>
        <taxon>Pseudomonadati</taxon>
        <taxon>Bacteroidota</taxon>
        <taxon>Bacteroidia</taxon>
        <taxon>Bacteroidales</taxon>
        <taxon>Bacteroidaceae</taxon>
        <taxon>Bacteroides</taxon>
    </lineage>
</organism>
<dbReference type="EMBL" id="WCTY01000042">
    <property type="protein sequence ID" value="KAB4180443.1"/>
    <property type="molecule type" value="Genomic_DNA"/>
</dbReference>
<evidence type="ECO:0000313" key="1">
    <source>
        <dbReference type="EMBL" id="KAB4180443.1"/>
    </source>
</evidence>
<dbReference type="Proteomes" id="UP000466952">
    <property type="component" value="Unassembled WGS sequence"/>
</dbReference>
<accession>A0A139K9S0</accession>
<comment type="caution">
    <text evidence="1">The sequence shown here is derived from an EMBL/GenBank/DDBJ whole genome shotgun (WGS) entry which is preliminary data.</text>
</comment>
<evidence type="ECO:0000313" key="3">
    <source>
        <dbReference type="Proteomes" id="UP000466952"/>
    </source>
</evidence>